<evidence type="ECO:0000313" key="1">
    <source>
        <dbReference type="EMBL" id="GBP76097.1"/>
    </source>
</evidence>
<protein>
    <submittedName>
        <fullName evidence="1">Uncharacterized protein</fullName>
    </submittedName>
</protein>
<dbReference type="Proteomes" id="UP000299102">
    <property type="component" value="Unassembled WGS sequence"/>
</dbReference>
<reference evidence="1 2" key="1">
    <citation type="journal article" date="2019" name="Commun. Biol.">
        <title>The bagworm genome reveals a unique fibroin gene that provides high tensile strength.</title>
        <authorList>
            <person name="Kono N."/>
            <person name="Nakamura H."/>
            <person name="Ohtoshi R."/>
            <person name="Tomita M."/>
            <person name="Numata K."/>
            <person name="Arakawa K."/>
        </authorList>
    </citation>
    <scope>NUCLEOTIDE SEQUENCE [LARGE SCALE GENOMIC DNA]</scope>
</reference>
<accession>A0A4C1YNX8</accession>
<evidence type="ECO:0000313" key="2">
    <source>
        <dbReference type="Proteomes" id="UP000299102"/>
    </source>
</evidence>
<comment type="caution">
    <text evidence="1">The sequence shown here is derived from an EMBL/GenBank/DDBJ whole genome shotgun (WGS) entry which is preliminary data.</text>
</comment>
<dbReference type="EMBL" id="BGZK01001275">
    <property type="protein sequence ID" value="GBP76097.1"/>
    <property type="molecule type" value="Genomic_DNA"/>
</dbReference>
<sequence>MRTRLVRDDSCAAAVRRRADAAADTAEECGGRRCGGRPHAPTDVRMSLTLSNRKICYICKMPSHRTSARGAIEQPPNWVIRLHVELRKARCVGPAARSLRQPQR</sequence>
<proteinExistence type="predicted"/>
<dbReference type="AlphaFoldDB" id="A0A4C1YNX8"/>
<organism evidence="1 2">
    <name type="scientific">Eumeta variegata</name>
    <name type="common">Bagworm moth</name>
    <name type="synonym">Eumeta japonica</name>
    <dbReference type="NCBI Taxonomy" id="151549"/>
    <lineage>
        <taxon>Eukaryota</taxon>
        <taxon>Metazoa</taxon>
        <taxon>Ecdysozoa</taxon>
        <taxon>Arthropoda</taxon>
        <taxon>Hexapoda</taxon>
        <taxon>Insecta</taxon>
        <taxon>Pterygota</taxon>
        <taxon>Neoptera</taxon>
        <taxon>Endopterygota</taxon>
        <taxon>Lepidoptera</taxon>
        <taxon>Glossata</taxon>
        <taxon>Ditrysia</taxon>
        <taxon>Tineoidea</taxon>
        <taxon>Psychidae</taxon>
        <taxon>Oiketicinae</taxon>
        <taxon>Eumeta</taxon>
    </lineage>
</organism>
<gene>
    <name evidence="1" type="ORF">EVAR_46965_1</name>
</gene>
<name>A0A4C1YNX8_EUMVA</name>
<keyword evidence="2" id="KW-1185">Reference proteome</keyword>